<reference evidence="2 3" key="1">
    <citation type="submission" date="2018-09" db="EMBL/GenBank/DDBJ databases">
        <authorList>
            <person name="Postec A."/>
        </authorList>
    </citation>
    <scope>NUCLEOTIDE SEQUENCE [LARGE SCALE GENOMIC DNA]</scope>
    <source>
        <strain evidence="2">70B-A</strain>
    </source>
</reference>
<dbReference type="Gene3D" id="2.40.10.220">
    <property type="entry name" value="predicted glycosyltransferase like domains"/>
    <property type="match status" value="1"/>
</dbReference>
<name>A0A3P7PEU3_9FIRM</name>
<evidence type="ECO:0000259" key="1">
    <source>
        <dbReference type="Pfam" id="PF07238"/>
    </source>
</evidence>
<dbReference type="GO" id="GO:0035438">
    <property type="term" value="F:cyclic-di-GMP binding"/>
    <property type="evidence" value="ECO:0007669"/>
    <property type="project" value="InterPro"/>
</dbReference>
<accession>A0A3P7PEU3</accession>
<gene>
    <name evidence="2" type="ORF">PATL70BA_1543</name>
</gene>
<dbReference type="InterPro" id="IPR009875">
    <property type="entry name" value="PilZ_domain"/>
</dbReference>
<keyword evidence="3" id="KW-1185">Reference proteome</keyword>
<dbReference type="KEGG" id="cbar:PATL70BA_1543"/>
<organism evidence="2 3">
    <name type="scientific">Petrocella atlantisensis</name>
    <dbReference type="NCBI Taxonomy" id="2173034"/>
    <lineage>
        <taxon>Bacteria</taxon>
        <taxon>Bacillati</taxon>
        <taxon>Bacillota</taxon>
        <taxon>Clostridia</taxon>
        <taxon>Lachnospirales</taxon>
        <taxon>Vallitaleaceae</taxon>
        <taxon>Petrocella</taxon>
    </lineage>
</organism>
<protein>
    <submittedName>
        <fullName evidence="2">PilZ domain-containing protein</fullName>
    </submittedName>
</protein>
<feature type="domain" description="PilZ" evidence="1">
    <location>
        <begin position="3"/>
        <end position="98"/>
    </location>
</feature>
<proteinExistence type="predicted"/>
<dbReference type="EMBL" id="LR130778">
    <property type="protein sequence ID" value="VDN47428.1"/>
    <property type="molecule type" value="Genomic_DNA"/>
</dbReference>
<evidence type="ECO:0000313" key="2">
    <source>
        <dbReference type="EMBL" id="VDN47428.1"/>
    </source>
</evidence>
<dbReference type="RefSeq" id="WP_172596150.1">
    <property type="nucleotide sequence ID" value="NZ_LR130778.1"/>
</dbReference>
<dbReference type="AlphaFoldDB" id="A0A3P7PEU3"/>
<evidence type="ECO:0000313" key="3">
    <source>
        <dbReference type="Proteomes" id="UP000279029"/>
    </source>
</evidence>
<sequence length="117" mass="13792">MEERRKNKRLPIRLELAINELFRQDHEIIPMVNKEIHVVNISRTGIGFECESELPLGYYFDARIDFDKLNYFYCVVKIVRKVDHDGTNLYGCEFVGLAEFLSKKVDEYQASVEENLD</sequence>
<dbReference type="SUPFAM" id="SSF141371">
    <property type="entry name" value="PilZ domain-like"/>
    <property type="match status" value="1"/>
</dbReference>
<dbReference type="Pfam" id="PF07238">
    <property type="entry name" value="PilZ"/>
    <property type="match status" value="1"/>
</dbReference>
<dbReference type="Proteomes" id="UP000279029">
    <property type="component" value="Chromosome"/>
</dbReference>